<comment type="caution">
    <text evidence="6">The sequence shown here is derived from an EMBL/GenBank/DDBJ whole genome shotgun (WGS) entry which is preliminary data.</text>
</comment>
<dbReference type="InterPro" id="IPR000627">
    <property type="entry name" value="Intradiol_dOase_C"/>
</dbReference>
<evidence type="ECO:0000256" key="1">
    <source>
        <dbReference type="ARBA" id="ARBA00007825"/>
    </source>
</evidence>
<dbReference type="Pfam" id="PF00775">
    <property type="entry name" value="Dioxygenase_C"/>
    <property type="match status" value="1"/>
</dbReference>
<reference evidence="6 7" key="1">
    <citation type="submission" date="2019-03" db="EMBL/GenBank/DDBJ databases">
        <title>Ramlibacter rhizophilus CCTCC AB2015357, whole genome shotgun sequence.</title>
        <authorList>
            <person name="Zhang X."/>
            <person name="Feng G."/>
            <person name="Zhu H."/>
        </authorList>
    </citation>
    <scope>NUCLEOTIDE SEQUENCE [LARGE SCALE GENOMIC DNA]</scope>
    <source>
        <strain evidence="6 7">CCTCC AB2015357</strain>
    </source>
</reference>
<dbReference type="InterPro" id="IPR015889">
    <property type="entry name" value="Intradiol_dOase_core"/>
</dbReference>
<dbReference type="RefSeq" id="WP_135283173.1">
    <property type="nucleotide sequence ID" value="NZ_SMLL01000001.1"/>
</dbReference>
<feature type="signal peptide" evidence="4">
    <location>
        <begin position="1"/>
        <end position="26"/>
    </location>
</feature>
<dbReference type="InterPro" id="IPR039387">
    <property type="entry name" value="3_4-PCD"/>
</dbReference>
<dbReference type="AlphaFoldDB" id="A0A4Z0C035"/>
<evidence type="ECO:0000256" key="3">
    <source>
        <dbReference type="ARBA" id="ARBA00023002"/>
    </source>
</evidence>
<evidence type="ECO:0000313" key="7">
    <source>
        <dbReference type="Proteomes" id="UP000297564"/>
    </source>
</evidence>
<evidence type="ECO:0000256" key="4">
    <source>
        <dbReference type="SAM" id="SignalP"/>
    </source>
</evidence>
<dbReference type="OrthoDB" id="9805815at2"/>
<dbReference type="PROSITE" id="PS00083">
    <property type="entry name" value="INTRADIOL_DIOXYGENAS"/>
    <property type="match status" value="1"/>
</dbReference>
<keyword evidence="2 6" id="KW-0223">Dioxygenase</keyword>
<evidence type="ECO:0000256" key="2">
    <source>
        <dbReference type="ARBA" id="ARBA00022964"/>
    </source>
</evidence>
<dbReference type="CDD" id="cd03459">
    <property type="entry name" value="3_4-PCD"/>
    <property type="match status" value="1"/>
</dbReference>
<dbReference type="PANTHER" id="PTHR33711:SF9">
    <property type="entry name" value="PROTOCATECHUATE 3,4-DIOXYGENASE ALPHA CHAIN"/>
    <property type="match status" value="1"/>
</dbReference>
<dbReference type="GO" id="GO:0008199">
    <property type="term" value="F:ferric iron binding"/>
    <property type="evidence" value="ECO:0007669"/>
    <property type="project" value="InterPro"/>
</dbReference>
<proteinExistence type="inferred from homology"/>
<name>A0A4Z0C035_9BURK</name>
<feature type="chain" id="PRO_5021322779" evidence="4">
    <location>
        <begin position="27"/>
        <end position="204"/>
    </location>
</feature>
<dbReference type="Proteomes" id="UP000297564">
    <property type="component" value="Unassembled WGS sequence"/>
</dbReference>
<sequence>MNPSPLRRSLVAAFVASPALLLPARAQGLPLTPRQTEGPFYPVELPADRDHDLLHTGPRRYAQGQPAWLEGQVLDTGGRPVAGAQVEIWQCDQDGHYHHPGDRGRADPAFQGFGQVQVGDDGRYRFRTIKPAPYSGRTPHIHVKVRRGERELLTTQLYVEGEPRNARDFLWTRLSPAERARITVPFTPGSDGLQARFPIVVQAT</sequence>
<dbReference type="InterPro" id="IPR050770">
    <property type="entry name" value="Intradiol_RC_Dioxygenase"/>
</dbReference>
<evidence type="ECO:0000259" key="5">
    <source>
        <dbReference type="PROSITE" id="PS00083"/>
    </source>
</evidence>
<accession>A0A4Z0C035</accession>
<dbReference type="EMBL" id="SMLL01000001">
    <property type="protein sequence ID" value="TFZ04292.1"/>
    <property type="molecule type" value="Genomic_DNA"/>
</dbReference>
<gene>
    <name evidence="6" type="ORF">EZ242_00595</name>
</gene>
<dbReference type="GO" id="GO:0018578">
    <property type="term" value="F:protocatechuate 3,4-dioxygenase activity"/>
    <property type="evidence" value="ECO:0007669"/>
    <property type="project" value="InterPro"/>
</dbReference>
<keyword evidence="4" id="KW-0732">Signal</keyword>
<organism evidence="6 7">
    <name type="scientific">Ramlibacter rhizophilus</name>
    <dbReference type="NCBI Taxonomy" id="1781167"/>
    <lineage>
        <taxon>Bacteria</taxon>
        <taxon>Pseudomonadati</taxon>
        <taxon>Pseudomonadota</taxon>
        <taxon>Betaproteobacteria</taxon>
        <taxon>Burkholderiales</taxon>
        <taxon>Comamonadaceae</taxon>
        <taxon>Ramlibacter</taxon>
    </lineage>
</organism>
<dbReference type="PANTHER" id="PTHR33711">
    <property type="entry name" value="DIOXYGENASE, PUTATIVE (AFU_ORTHOLOGUE AFUA_2G02910)-RELATED"/>
    <property type="match status" value="1"/>
</dbReference>
<keyword evidence="7" id="KW-1185">Reference proteome</keyword>
<keyword evidence="3" id="KW-0560">Oxidoreductase</keyword>
<feature type="domain" description="Intradiol ring-cleavage dioxygenases" evidence="5">
    <location>
        <begin position="69"/>
        <end position="97"/>
    </location>
</feature>
<evidence type="ECO:0000313" key="6">
    <source>
        <dbReference type="EMBL" id="TFZ04292.1"/>
    </source>
</evidence>
<dbReference type="SUPFAM" id="SSF49482">
    <property type="entry name" value="Aromatic compound dioxygenase"/>
    <property type="match status" value="1"/>
</dbReference>
<comment type="similarity">
    <text evidence="1">Belongs to the intradiol ring-cleavage dioxygenase family.</text>
</comment>
<protein>
    <submittedName>
        <fullName evidence="6">Intradiol ring-cleavage dioxygenase</fullName>
    </submittedName>
</protein>
<dbReference type="Gene3D" id="2.60.130.10">
    <property type="entry name" value="Aromatic compound dioxygenase"/>
    <property type="match status" value="1"/>
</dbReference>